<protein>
    <submittedName>
        <fullName evidence="1">Uncharacterized protein</fullName>
    </submittedName>
</protein>
<accession>A0ACB5UN84</accession>
<organism evidence="1 2">
    <name type="scientific">Vallitalea maricola</name>
    <dbReference type="NCBI Taxonomy" id="3074433"/>
    <lineage>
        <taxon>Bacteria</taxon>
        <taxon>Bacillati</taxon>
        <taxon>Bacillota</taxon>
        <taxon>Clostridia</taxon>
        <taxon>Lachnospirales</taxon>
        <taxon>Vallitaleaceae</taxon>
        <taxon>Vallitalea</taxon>
    </lineage>
</organism>
<evidence type="ECO:0000313" key="2">
    <source>
        <dbReference type="Proteomes" id="UP001374599"/>
    </source>
</evidence>
<proteinExistence type="predicted"/>
<dbReference type="EMBL" id="BTPU01000067">
    <property type="protein sequence ID" value="GMQ64322.1"/>
    <property type="molecule type" value="Genomic_DNA"/>
</dbReference>
<evidence type="ECO:0000313" key="1">
    <source>
        <dbReference type="EMBL" id="GMQ64322.1"/>
    </source>
</evidence>
<name>A0ACB5UN84_9FIRM</name>
<dbReference type="Proteomes" id="UP001374599">
    <property type="component" value="Unassembled WGS sequence"/>
</dbReference>
<comment type="caution">
    <text evidence="1">The sequence shown here is derived from an EMBL/GenBank/DDBJ whole genome shotgun (WGS) entry which is preliminary data.</text>
</comment>
<reference evidence="1" key="1">
    <citation type="submission" date="2023-09" db="EMBL/GenBank/DDBJ databases">
        <title>Vallitalea sediminicola and Vallitalea maricola sp. nov., anaerobic bacteria isolated from marine sediment.</title>
        <authorList>
            <person name="Hirano S."/>
            <person name="Maeda A."/>
            <person name="Terahara T."/>
            <person name="Mori K."/>
            <person name="Hamada M."/>
            <person name="Matsumoto R."/>
            <person name="Kobayashi T."/>
        </authorList>
    </citation>
    <scope>NUCLEOTIDE SEQUENCE</scope>
    <source>
        <strain evidence="1">AN17-2</strain>
    </source>
</reference>
<sequence length="457" mass="52163">MHTISIKSEELTQKESQLKSMASRIENTKDCLFRISNSLDSDIKYRHNIDYELKKLYKDLDSIESQLYKTGDFLKETGKVYHETEIKLELEFNELSLEITDNYYTNDPNTPLPIMKKEESFFERFSNKLKSGIKHLVDFFTNSNEKVNNEPLPYYNDNNSNFVIVNDYLQPDPYMYYTYDTKTYLETRGDWPTWDDIDYSNNKPKKGVLDYLKRSGEQIIKGNYTDEVTLLGTGGQIGLGILGLDVPMDIRDIVCDFHKWEWSWGHVGQTALDMAALLPFVGALKYTDEVGTLVKGVNKSSDLIKNIDKTDEIIDGIKSSKKLANSIRKVGNDILDIMESAGGHTLKKHVSRTNQELIKRAIKENVEAATSFINKSTAIKAVQENLRKNADEIADWLSNSNKAKKTFEVIHNNPIGKGVLSDKKTVIYNLTKSKVVLVKDATQELGFRIITSFPVVK</sequence>
<gene>
    <name evidence="1" type="ORF">AN2V17_35590</name>
</gene>
<keyword evidence="2" id="KW-1185">Reference proteome</keyword>